<accession>A0A835YZY4</accession>
<evidence type="ECO:0000313" key="6">
    <source>
        <dbReference type="EMBL" id="KAG5183839.1"/>
    </source>
</evidence>
<dbReference type="GO" id="GO:0004794">
    <property type="term" value="F:threonine deaminase activity"/>
    <property type="evidence" value="ECO:0007669"/>
    <property type="project" value="TreeGrafter"/>
</dbReference>
<keyword evidence="3" id="KW-0663">Pyridoxal phosphate</keyword>
<dbReference type="GO" id="GO:0006567">
    <property type="term" value="P:L-threonine catabolic process"/>
    <property type="evidence" value="ECO:0007669"/>
    <property type="project" value="TreeGrafter"/>
</dbReference>
<comment type="caution">
    <text evidence="6">The sequence shown here is derived from an EMBL/GenBank/DDBJ whole genome shotgun (WGS) entry which is preliminary data.</text>
</comment>
<evidence type="ECO:0000256" key="2">
    <source>
        <dbReference type="ARBA" id="ARBA00010869"/>
    </source>
</evidence>
<comment type="cofactor">
    <cofactor evidence="1">
        <name>pyridoxal 5'-phosphate</name>
        <dbReference type="ChEBI" id="CHEBI:597326"/>
    </cofactor>
</comment>
<evidence type="ECO:0000313" key="7">
    <source>
        <dbReference type="Proteomes" id="UP000664859"/>
    </source>
</evidence>
<gene>
    <name evidence="6" type="ORF">JKP88DRAFT_208477</name>
</gene>
<dbReference type="InterPro" id="IPR001926">
    <property type="entry name" value="TrpB-like_PALP"/>
</dbReference>
<evidence type="ECO:0000259" key="5">
    <source>
        <dbReference type="Pfam" id="PF00291"/>
    </source>
</evidence>
<reference evidence="6" key="1">
    <citation type="submission" date="2021-02" db="EMBL/GenBank/DDBJ databases">
        <title>First Annotated Genome of the Yellow-green Alga Tribonema minus.</title>
        <authorList>
            <person name="Mahan K.M."/>
        </authorList>
    </citation>
    <scope>NUCLEOTIDE SEQUENCE</scope>
    <source>
        <strain evidence="6">UTEX B ZZ1240</strain>
    </source>
</reference>
<keyword evidence="7" id="KW-1185">Reference proteome</keyword>
<dbReference type="OrthoDB" id="4418812at2759"/>
<dbReference type="PANTHER" id="PTHR48078">
    <property type="entry name" value="THREONINE DEHYDRATASE, MITOCHONDRIAL-RELATED"/>
    <property type="match status" value="1"/>
</dbReference>
<dbReference type="FunFam" id="3.40.50.1100:FF:000007">
    <property type="entry name" value="L-threonine dehydratase catabolic TdcB"/>
    <property type="match status" value="1"/>
</dbReference>
<proteinExistence type="inferred from homology"/>
<dbReference type="GO" id="GO:0006565">
    <property type="term" value="P:L-serine catabolic process"/>
    <property type="evidence" value="ECO:0007669"/>
    <property type="project" value="TreeGrafter"/>
</dbReference>
<name>A0A835YZY4_9STRA</name>
<protein>
    <submittedName>
        <fullName evidence="6">Tryptophan synthase beta subunit-like PLP-dependent enzyme</fullName>
    </submittedName>
</protein>
<comment type="similarity">
    <text evidence="2">Belongs to the serine/threonine dehydratase family.</text>
</comment>
<dbReference type="AlphaFoldDB" id="A0A835YZY4"/>
<evidence type="ECO:0000256" key="3">
    <source>
        <dbReference type="ARBA" id="ARBA00022898"/>
    </source>
</evidence>
<dbReference type="InterPro" id="IPR050147">
    <property type="entry name" value="Ser/Thr_Dehydratase"/>
</dbReference>
<dbReference type="CDD" id="cd01562">
    <property type="entry name" value="Thr-dehyd"/>
    <property type="match status" value="1"/>
</dbReference>
<organism evidence="6 7">
    <name type="scientific">Tribonema minus</name>
    <dbReference type="NCBI Taxonomy" id="303371"/>
    <lineage>
        <taxon>Eukaryota</taxon>
        <taxon>Sar</taxon>
        <taxon>Stramenopiles</taxon>
        <taxon>Ochrophyta</taxon>
        <taxon>PX clade</taxon>
        <taxon>Xanthophyceae</taxon>
        <taxon>Tribonematales</taxon>
        <taxon>Tribonemataceae</taxon>
        <taxon>Tribonema</taxon>
    </lineage>
</organism>
<evidence type="ECO:0000256" key="4">
    <source>
        <dbReference type="ARBA" id="ARBA00023239"/>
    </source>
</evidence>
<dbReference type="GO" id="GO:0003941">
    <property type="term" value="F:L-serine ammonia-lyase activity"/>
    <property type="evidence" value="ECO:0007669"/>
    <property type="project" value="TreeGrafter"/>
</dbReference>
<dbReference type="Proteomes" id="UP000664859">
    <property type="component" value="Unassembled WGS sequence"/>
</dbReference>
<dbReference type="GO" id="GO:0009097">
    <property type="term" value="P:isoleucine biosynthetic process"/>
    <property type="evidence" value="ECO:0007669"/>
    <property type="project" value="TreeGrafter"/>
</dbReference>
<dbReference type="Gene3D" id="3.40.50.1100">
    <property type="match status" value="2"/>
</dbReference>
<feature type="domain" description="Tryptophan synthase beta chain-like PALP" evidence="5">
    <location>
        <begin position="51"/>
        <end position="338"/>
    </location>
</feature>
<dbReference type="InterPro" id="IPR044561">
    <property type="entry name" value="ACT_ThrD-II-like"/>
</dbReference>
<dbReference type="PANTHER" id="PTHR48078:SF19">
    <property type="entry name" value="ACT DOMAIN-CONTAINING PROTEIN"/>
    <property type="match status" value="1"/>
</dbReference>
<sequence>MSPVPSEPVALSCTACNRKACTNRSPPSPSPTPPPVQPVTFEDVSTAMYRIRDGIVRTPCLRSHFLSELCQADIYLKQEFTQFTGSFKERGARNALMKLTAEEKRRGVIAASAGNHALALAWHGRQMGIPVTVCMPVLAPMTKVSKCKVFGANVVQHGMHIIEAKDHAQSAPEFEGMKYINGYDHPDIIAGAGTMGMEILEQVPNVEVVVVPVGGAGLIAGIALAVKTLRPDVKVIGVEPEFCPSYTAALEAITTPTLADGLAVPMVGHNAFAVAKNLVDSVHLVTERCVALAVLRLVEMEKYVVEGGGCAGLAALLPGGSLDIASLKGKKIVVPLCGGNIDVPVLGRVIDRGLAADSRLVRFITPVSDRPGGIATLARIISDSGGSIRDIYHERAWLHTHMDQVQIKCVVEVTGKDHQQLLHDNLESAGFSLIWGKASSNSVDAW</sequence>
<dbReference type="InterPro" id="IPR036052">
    <property type="entry name" value="TrpB-like_PALP_sf"/>
</dbReference>
<evidence type="ECO:0000256" key="1">
    <source>
        <dbReference type="ARBA" id="ARBA00001933"/>
    </source>
</evidence>
<dbReference type="Pfam" id="PF00291">
    <property type="entry name" value="PALP"/>
    <property type="match status" value="1"/>
</dbReference>
<dbReference type="SUPFAM" id="SSF53686">
    <property type="entry name" value="Tryptophan synthase beta subunit-like PLP-dependent enzymes"/>
    <property type="match status" value="1"/>
</dbReference>
<dbReference type="CDD" id="cd04886">
    <property type="entry name" value="ACT_ThrD-II-like"/>
    <property type="match status" value="1"/>
</dbReference>
<keyword evidence="4" id="KW-0456">Lyase</keyword>
<dbReference type="EMBL" id="JAFCMP010000186">
    <property type="protein sequence ID" value="KAG5183839.1"/>
    <property type="molecule type" value="Genomic_DNA"/>
</dbReference>